<evidence type="ECO:0000313" key="2">
    <source>
        <dbReference type="Proteomes" id="UP001162060"/>
    </source>
</evidence>
<dbReference type="EMBL" id="CAKLBY020000046">
    <property type="protein sequence ID" value="CAK7917632.1"/>
    <property type="molecule type" value="Genomic_DNA"/>
</dbReference>
<reference evidence="1" key="1">
    <citation type="submission" date="2024-01" db="EMBL/GenBank/DDBJ databases">
        <authorList>
            <person name="Webb A."/>
        </authorList>
    </citation>
    <scope>NUCLEOTIDE SEQUENCE</scope>
    <source>
        <strain evidence="1">Pm1</strain>
    </source>
</reference>
<organism evidence="1 2">
    <name type="scientific">Peronospora matthiolae</name>
    <dbReference type="NCBI Taxonomy" id="2874970"/>
    <lineage>
        <taxon>Eukaryota</taxon>
        <taxon>Sar</taxon>
        <taxon>Stramenopiles</taxon>
        <taxon>Oomycota</taxon>
        <taxon>Peronosporomycetes</taxon>
        <taxon>Peronosporales</taxon>
        <taxon>Peronosporaceae</taxon>
        <taxon>Peronospora</taxon>
    </lineage>
</organism>
<comment type="caution">
    <text evidence="1">The sequence shown here is derived from an EMBL/GenBank/DDBJ whole genome shotgun (WGS) entry which is preliminary data.</text>
</comment>
<accession>A0AAV1TG01</accession>
<dbReference type="Proteomes" id="UP001162060">
    <property type="component" value="Unassembled WGS sequence"/>
</dbReference>
<proteinExistence type="predicted"/>
<sequence length="37" mass="4376">MCSQLVTCDRVRKLRQKLLNEGGGSIRLPHRQWRRPS</sequence>
<dbReference type="AlphaFoldDB" id="A0AAV1TG01"/>
<name>A0AAV1TG01_9STRA</name>
<evidence type="ECO:0000313" key="1">
    <source>
        <dbReference type="EMBL" id="CAK7917632.1"/>
    </source>
</evidence>
<protein>
    <submittedName>
        <fullName evidence="1">Uncharacterized protein</fullName>
    </submittedName>
</protein>
<gene>
    <name evidence="1" type="ORF">PM001_LOCUS5636</name>
</gene>